<organism evidence="1 2">
    <name type="scientific">Fusarium pseudoanthophilum</name>
    <dbReference type="NCBI Taxonomy" id="48495"/>
    <lineage>
        <taxon>Eukaryota</taxon>
        <taxon>Fungi</taxon>
        <taxon>Dikarya</taxon>
        <taxon>Ascomycota</taxon>
        <taxon>Pezizomycotina</taxon>
        <taxon>Sordariomycetes</taxon>
        <taxon>Hypocreomycetidae</taxon>
        <taxon>Hypocreales</taxon>
        <taxon>Nectriaceae</taxon>
        <taxon>Fusarium</taxon>
        <taxon>Fusarium fujikuroi species complex</taxon>
    </lineage>
</organism>
<keyword evidence="2" id="KW-1185">Reference proteome</keyword>
<comment type="caution">
    <text evidence="1">The sequence shown here is derived from an EMBL/GenBank/DDBJ whole genome shotgun (WGS) entry which is preliminary data.</text>
</comment>
<gene>
    <name evidence="1" type="ORF">FPANT_10247</name>
</gene>
<evidence type="ECO:0000313" key="2">
    <source>
        <dbReference type="Proteomes" id="UP000544095"/>
    </source>
</evidence>
<reference evidence="1 2" key="1">
    <citation type="submission" date="2020-05" db="EMBL/GenBank/DDBJ databases">
        <title>Identification and distribution of gene clusters putatively required for synthesis of sphingolipid metabolism inhibitors in phylogenetically diverse species of the filamentous fungus Fusarium.</title>
        <authorList>
            <person name="Kim H.-S."/>
            <person name="Busman M."/>
            <person name="Brown D.W."/>
            <person name="Divon H."/>
            <person name="Uhlig S."/>
            <person name="Proctor R.H."/>
        </authorList>
    </citation>
    <scope>NUCLEOTIDE SEQUENCE [LARGE SCALE GENOMIC DNA]</scope>
    <source>
        <strain evidence="1 2">NRRL 25211</strain>
    </source>
</reference>
<proteinExistence type="predicted"/>
<evidence type="ECO:0000313" key="1">
    <source>
        <dbReference type="EMBL" id="KAF5577818.1"/>
    </source>
</evidence>
<dbReference type="AlphaFoldDB" id="A0A8H5KS53"/>
<protein>
    <submittedName>
        <fullName evidence="1">Uncharacterized protein</fullName>
    </submittedName>
</protein>
<accession>A0A8H5KS53</accession>
<dbReference type="Proteomes" id="UP000544095">
    <property type="component" value="Unassembled WGS sequence"/>
</dbReference>
<dbReference type="EMBL" id="JAAOAR010000574">
    <property type="protein sequence ID" value="KAF5577818.1"/>
    <property type="molecule type" value="Genomic_DNA"/>
</dbReference>
<name>A0A8H5KS53_9HYPO</name>
<sequence>MQLSSAYNKDRRPAYWMKIDVRADGDETESAAIHQITLNSIILADQSINLPFELLRVPQSGGLGHGEALYGTQPAEGNGECFLPLLVSEVEDILTPLPMSYVTSPSGSLFEFFPGCKSTAGACKPLHKTKSAFVRPQYPYYLNRR</sequence>